<name>A0A9Q3D6S4_9BASI</name>
<evidence type="ECO:0000313" key="2">
    <source>
        <dbReference type="EMBL" id="MBW0495665.1"/>
    </source>
</evidence>
<feature type="region of interest" description="Disordered" evidence="1">
    <location>
        <begin position="18"/>
        <end position="39"/>
    </location>
</feature>
<protein>
    <submittedName>
        <fullName evidence="2">Uncharacterized protein</fullName>
    </submittedName>
</protein>
<sequence>MITLRAYDTPQLSSCTLKAARGPDPTPFPHLSSIGGDGIGTDRRASFAASGTILTGN</sequence>
<gene>
    <name evidence="2" type="ORF">O181_035380</name>
</gene>
<proteinExistence type="predicted"/>
<evidence type="ECO:0000313" key="3">
    <source>
        <dbReference type="Proteomes" id="UP000765509"/>
    </source>
</evidence>
<dbReference type="AlphaFoldDB" id="A0A9Q3D6S4"/>
<evidence type="ECO:0000256" key="1">
    <source>
        <dbReference type="SAM" id="MobiDB-lite"/>
    </source>
</evidence>
<reference evidence="2" key="1">
    <citation type="submission" date="2021-03" db="EMBL/GenBank/DDBJ databases">
        <title>Draft genome sequence of rust myrtle Austropuccinia psidii MF-1, a brazilian biotype.</title>
        <authorList>
            <person name="Quecine M.C."/>
            <person name="Pachon D.M.R."/>
            <person name="Bonatelli M.L."/>
            <person name="Correr F.H."/>
            <person name="Franceschini L.M."/>
            <person name="Leite T.F."/>
            <person name="Margarido G.R.A."/>
            <person name="Almeida C.A."/>
            <person name="Ferrarezi J.A."/>
            <person name="Labate C.A."/>
        </authorList>
    </citation>
    <scope>NUCLEOTIDE SEQUENCE</scope>
    <source>
        <strain evidence="2">MF-1</strain>
    </source>
</reference>
<comment type="caution">
    <text evidence="2">The sequence shown here is derived from an EMBL/GenBank/DDBJ whole genome shotgun (WGS) entry which is preliminary data.</text>
</comment>
<organism evidence="2 3">
    <name type="scientific">Austropuccinia psidii MF-1</name>
    <dbReference type="NCBI Taxonomy" id="1389203"/>
    <lineage>
        <taxon>Eukaryota</taxon>
        <taxon>Fungi</taxon>
        <taxon>Dikarya</taxon>
        <taxon>Basidiomycota</taxon>
        <taxon>Pucciniomycotina</taxon>
        <taxon>Pucciniomycetes</taxon>
        <taxon>Pucciniales</taxon>
        <taxon>Sphaerophragmiaceae</taxon>
        <taxon>Austropuccinia</taxon>
    </lineage>
</organism>
<accession>A0A9Q3D6S4</accession>
<keyword evidence="3" id="KW-1185">Reference proteome</keyword>
<dbReference type="Proteomes" id="UP000765509">
    <property type="component" value="Unassembled WGS sequence"/>
</dbReference>
<dbReference type="EMBL" id="AVOT02013223">
    <property type="protein sequence ID" value="MBW0495665.1"/>
    <property type="molecule type" value="Genomic_DNA"/>
</dbReference>